<dbReference type="Pfam" id="PF25459">
    <property type="entry name" value="AIM3_BBC1_C"/>
    <property type="match status" value="1"/>
</dbReference>
<dbReference type="PANTHER" id="PTHR46026">
    <property type="entry name" value="RHO-TYPE GUANINE NUCLEOTIDE EXCHANGE FACTOR, ISOFORM F"/>
    <property type="match status" value="1"/>
</dbReference>
<feature type="compositionally biased region" description="Polar residues" evidence="3">
    <location>
        <begin position="713"/>
        <end position="729"/>
    </location>
</feature>
<evidence type="ECO:0000259" key="4">
    <source>
        <dbReference type="PROSITE" id="PS50002"/>
    </source>
</evidence>
<dbReference type="AlphaFoldDB" id="A0A5E8B6Z6"/>
<feature type="compositionally biased region" description="Basic and acidic residues" evidence="3">
    <location>
        <begin position="227"/>
        <end position="238"/>
    </location>
</feature>
<feature type="region of interest" description="Disordered" evidence="3">
    <location>
        <begin position="182"/>
        <end position="774"/>
    </location>
</feature>
<dbReference type="SMART" id="SM00326">
    <property type="entry name" value="SH3"/>
    <property type="match status" value="1"/>
</dbReference>
<feature type="compositionally biased region" description="Acidic residues" evidence="3">
    <location>
        <begin position="583"/>
        <end position="595"/>
    </location>
</feature>
<name>A0A5E8B6Z6_9ASCO</name>
<gene>
    <name evidence="5" type="ORF">SAPINGB_P001697</name>
</gene>
<feature type="compositionally biased region" description="Pro residues" evidence="3">
    <location>
        <begin position="886"/>
        <end position="895"/>
    </location>
</feature>
<feature type="compositionally biased region" description="Acidic residues" evidence="3">
    <location>
        <begin position="359"/>
        <end position="385"/>
    </location>
</feature>
<keyword evidence="1 2" id="KW-0728">SH3 domain</keyword>
<feature type="compositionally biased region" description="Polar residues" evidence="3">
    <location>
        <begin position="566"/>
        <end position="577"/>
    </location>
</feature>
<dbReference type="GeneID" id="43580518"/>
<organism evidence="5 6">
    <name type="scientific">Magnusiomyces paraingens</name>
    <dbReference type="NCBI Taxonomy" id="2606893"/>
    <lineage>
        <taxon>Eukaryota</taxon>
        <taxon>Fungi</taxon>
        <taxon>Dikarya</taxon>
        <taxon>Ascomycota</taxon>
        <taxon>Saccharomycotina</taxon>
        <taxon>Dipodascomycetes</taxon>
        <taxon>Dipodascales</taxon>
        <taxon>Dipodascaceae</taxon>
        <taxon>Magnusiomyces</taxon>
    </lineage>
</organism>
<feature type="compositionally biased region" description="Basic and acidic residues" evidence="3">
    <location>
        <begin position="386"/>
        <end position="397"/>
    </location>
</feature>
<evidence type="ECO:0000256" key="3">
    <source>
        <dbReference type="SAM" id="MobiDB-lite"/>
    </source>
</evidence>
<dbReference type="Proteomes" id="UP000398389">
    <property type="component" value="Unassembled WGS sequence"/>
</dbReference>
<dbReference type="Gene3D" id="2.30.30.40">
    <property type="entry name" value="SH3 Domains"/>
    <property type="match status" value="1"/>
</dbReference>
<feature type="compositionally biased region" description="Basic and acidic residues" evidence="3">
    <location>
        <begin position="430"/>
        <end position="440"/>
    </location>
</feature>
<feature type="compositionally biased region" description="Pro residues" evidence="3">
    <location>
        <begin position="757"/>
        <end position="766"/>
    </location>
</feature>
<feature type="compositionally biased region" description="Polar residues" evidence="3">
    <location>
        <begin position="744"/>
        <end position="753"/>
    </location>
</feature>
<evidence type="ECO:0000256" key="2">
    <source>
        <dbReference type="PROSITE-ProRule" id="PRU00192"/>
    </source>
</evidence>
<reference evidence="5 6" key="1">
    <citation type="submission" date="2019-09" db="EMBL/GenBank/DDBJ databases">
        <authorList>
            <person name="Brejova B."/>
        </authorList>
    </citation>
    <scope>NUCLEOTIDE SEQUENCE [LARGE SCALE GENOMIC DNA]</scope>
</reference>
<feature type="compositionally biased region" description="Low complexity" evidence="3">
    <location>
        <begin position="876"/>
        <end position="885"/>
    </location>
</feature>
<feature type="compositionally biased region" description="Acidic residues" evidence="3">
    <location>
        <begin position="689"/>
        <end position="705"/>
    </location>
</feature>
<feature type="compositionally biased region" description="Pro residues" evidence="3">
    <location>
        <begin position="607"/>
        <end position="622"/>
    </location>
</feature>
<keyword evidence="6" id="KW-1185">Reference proteome</keyword>
<dbReference type="PROSITE" id="PS50002">
    <property type="entry name" value="SH3"/>
    <property type="match status" value="1"/>
</dbReference>
<feature type="compositionally biased region" description="Pro residues" evidence="3">
    <location>
        <begin position="77"/>
        <end position="96"/>
    </location>
</feature>
<dbReference type="RefSeq" id="XP_031852309.1">
    <property type="nucleotide sequence ID" value="XM_031996418.1"/>
</dbReference>
<dbReference type="OrthoDB" id="207120at2759"/>
<dbReference type="InterPro" id="IPR057402">
    <property type="entry name" value="AIM3_BBC1_C"/>
</dbReference>
<dbReference type="EMBL" id="CABVLU010000001">
    <property type="protein sequence ID" value="VVT47410.1"/>
    <property type="molecule type" value="Genomic_DNA"/>
</dbReference>
<feature type="compositionally biased region" description="Low complexity" evidence="3">
    <location>
        <begin position="111"/>
        <end position="137"/>
    </location>
</feature>
<dbReference type="Pfam" id="PF00018">
    <property type="entry name" value="SH3_1"/>
    <property type="match status" value="1"/>
</dbReference>
<dbReference type="InterPro" id="IPR036028">
    <property type="entry name" value="SH3-like_dom_sf"/>
</dbReference>
<evidence type="ECO:0000313" key="5">
    <source>
        <dbReference type="EMBL" id="VVT47410.1"/>
    </source>
</evidence>
<dbReference type="InterPro" id="IPR001452">
    <property type="entry name" value="SH3_domain"/>
</dbReference>
<evidence type="ECO:0000256" key="1">
    <source>
        <dbReference type="ARBA" id="ARBA00022443"/>
    </source>
</evidence>
<sequence>MATTPFTVVADYAYESAEPDDLQFDEGQVITVDNVEDEEWYYGSYTDSASGQVKKGIFPQNFVHAYTPPKSAGRKAPQPPGPPAAAEPAPASPPAAAPVASAPAPAPVAVPAPATASAPAPAPAPSASFTSAEPATSGSPVKKKNAFSDRIAAFNQTEQPPLVPFSQPKVQSFVKKPFVAAPSNSYIPSFPPPIHNTAHTLGERVPHAAPPPENIVHRDDPEEEEREQPRVSLKDRIRLLQQQQQEEQARIDQLTKKKHKQKPKKEEATPTSESSAGIESAVSPDGLEAAHTGESQLTSPESTQPPVIPPVTFPHEDTGEQSTEGGQQNPPIFAAIPGAPLPVPPTSGEHLDRDAPETQGEEEKDEEEDDEEEEEDEEEDEEDEEEARRIALRERMAKISGGMGMIGMMNPFGFPGGAPAPKPKKKQPKKKEEENIDHPEMQQAPVPILPGFNLGELPGALKPQQKEAEESETEDQQRSAPQPEQQTHRPLPPEPVAPTSPVSPVAPSSAPIVPPTSSQAAPVAPSIPITPVAPAAPSVPVVPTLDSHADTFSSTSSPPVLPPVQIQGQRNDLSSVIDSYRDDSDDDEDDGDWGDDGATNKPQHTHAPPPPPPVTASLPPAPESHVEYRAPPPPPPTESRSILPNINTSPILSSSQPESPDVASVQRSKSTRSKRDSFNLNSMKKSLDYDEVAEEELGDDEQTESEDSRRPLPSTQEFKNTAGNRNSYIAGSGMIPPIPMSPLAAQNSGSQALSPRGLPPPPPPTSAPAAAVAAPAVPSIPAVPAVPSVPVVPAVPAAALQSVPPVPRTTINSDMSLPSSPPPPPPPAQAPPLIPYRNLIPAEEPGESSSEVTGYEADEDTDLNHSASIEDEFHNASSSPSVPRSAAPPPPPPPHSQSSPSLGHAKTPSVQSPRAPPPPPPGASAVHQPQKSNTIRQVPPESAARSPDSDVSSNRFSFRRTSSELSRSNSKRHSQANSVSSFVYEEPVELPKTIDLSGETGAWWASPEGVPRTLLNRRDVRYEVEEQALHKRSGLNVTVRDIYVLFGDLSQEVITVEFGPNIKTPSVFVNQVAAPNTPKTEALASAYERYGHRVLDIVMRSPTAGLIVPSGSVNGYVEGLLTQVPGALLPAGSTYGALIYQNKNNATVRQFDEVRPGDVVVLRGTRFSGHRGSLHQKYTVEAGRGGEAVAGVIYEYDSNKRKVRVVLPEEGVAGGKLKQEGFRINDLKSGEVSVYRVVGRDFIGW</sequence>
<feature type="compositionally biased region" description="Pro residues" evidence="3">
    <location>
        <begin position="819"/>
        <end position="834"/>
    </location>
</feature>
<dbReference type="PANTHER" id="PTHR46026:SF1">
    <property type="entry name" value="RHO-TYPE GUANINE NUCLEOTIDE EXCHANGE FACTOR, ISOFORM F"/>
    <property type="match status" value="1"/>
</dbReference>
<protein>
    <recommendedName>
        <fullName evidence="4">SH3 domain-containing protein</fullName>
    </recommendedName>
</protein>
<feature type="compositionally biased region" description="Low complexity" evidence="3">
    <location>
        <begin position="406"/>
        <end position="419"/>
    </location>
</feature>
<feature type="compositionally biased region" description="Polar residues" evidence="3">
    <location>
        <begin position="638"/>
        <end position="658"/>
    </location>
</feature>
<feature type="region of interest" description="Disordered" evidence="3">
    <location>
        <begin position="799"/>
        <end position="979"/>
    </location>
</feature>
<feature type="region of interest" description="Disordered" evidence="3">
    <location>
        <begin position="64"/>
        <end position="144"/>
    </location>
</feature>
<proteinExistence type="predicted"/>
<dbReference type="SUPFAM" id="SSF50044">
    <property type="entry name" value="SH3-domain"/>
    <property type="match status" value="1"/>
</dbReference>
<accession>A0A5E8B6Z6</accession>
<feature type="compositionally biased region" description="Polar residues" evidence="3">
    <location>
        <begin position="320"/>
        <end position="330"/>
    </location>
</feature>
<feature type="compositionally biased region" description="Low complexity" evidence="3">
    <location>
        <begin position="499"/>
        <end position="544"/>
    </location>
</feature>
<evidence type="ECO:0000313" key="6">
    <source>
        <dbReference type="Proteomes" id="UP000398389"/>
    </source>
</evidence>
<feature type="domain" description="SH3" evidence="4">
    <location>
        <begin position="3"/>
        <end position="68"/>
    </location>
</feature>
<feature type="compositionally biased region" description="Polar residues" evidence="3">
    <location>
        <begin position="293"/>
        <end position="305"/>
    </location>
</feature>